<evidence type="ECO:0000313" key="3">
    <source>
        <dbReference type="Proteomes" id="UP000692954"/>
    </source>
</evidence>
<keyword evidence="1" id="KW-1133">Transmembrane helix</keyword>
<reference evidence="2" key="1">
    <citation type="submission" date="2021-01" db="EMBL/GenBank/DDBJ databases">
        <authorList>
            <consortium name="Genoscope - CEA"/>
            <person name="William W."/>
        </authorList>
    </citation>
    <scope>NUCLEOTIDE SEQUENCE</scope>
</reference>
<organism evidence="2 3">
    <name type="scientific">Paramecium sonneborni</name>
    <dbReference type="NCBI Taxonomy" id="65129"/>
    <lineage>
        <taxon>Eukaryota</taxon>
        <taxon>Sar</taxon>
        <taxon>Alveolata</taxon>
        <taxon>Ciliophora</taxon>
        <taxon>Intramacronucleata</taxon>
        <taxon>Oligohymenophorea</taxon>
        <taxon>Peniculida</taxon>
        <taxon>Parameciidae</taxon>
        <taxon>Paramecium</taxon>
    </lineage>
</organism>
<feature type="transmembrane region" description="Helical" evidence="1">
    <location>
        <begin position="21"/>
        <end position="43"/>
    </location>
</feature>
<keyword evidence="3" id="KW-1185">Reference proteome</keyword>
<evidence type="ECO:0000313" key="2">
    <source>
        <dbReference type="EMBL" id="CAD8128443.1"/>
    </source>
</evidence>
<keyword evidence="1" id="KW-0472">Membrane</keyword>
<dbReference type="EMBL" id="CAJJDN010000189">
    <property type="protein sequence ID" value="CAD8128443.1"/>
    <property type="molecule type" value="Genomic_DNA"/>
</dbReference>
<name>A0A8S1RM68_9CILI</name>
<keyword evidence="1" id="KW-0812">Transmembrane</keyword>
<proteinExistence type="predicted"/>
<dbReference type="AlphaFoldDB" id="A0A8S1RM68"/>
<sequence length="87" mass="10212">MGQTFFVLKNLAAHRIKNRRTVLMYALSIEFVIFIFVGVSVQIENQATQTLQSYNLKIQFQIWEILLKVLLGQQIHQIVICKDQDFQ</sequence>
<dbReference type="Proteomes" id="UP000692954">
    <property type="component" value="Unassembled WGS sequence"/>
</dbReference>
<comment type="caution">
    <text evidence="2">The sequence shown here is derived from an EMBL/GenBank/DDBJ whole genome shotgun (WGS) entry which is preliminary data.</text>
</comment>
<evidence type="ECO:0000256" key="1">
    <source>
        <dbReference type="SAM" id="Phobius"/>
    </source>
</evidence>
<dbReference type="PANTHER" id="PTHR32522:SF3">
    <property type="entry name" value="ABC3 TRANSPORTER PERMEASE PROTEIN DOMAIN-CONTAINING PROTEIN"/>
    <property type="match status" value="1"/>
</dbReference>
<dbReference type="OrthoDB" id="2126250at2759"/>
<protein>
    <submittedName>
        <fullName evidence="2">Uncharacterized protein</fullName>
    </submittedName>
</protein>
<accession>A0A8S1RM68</accession>
<dbReference type="PANTHER" id="PTHR32522">
    <property type="match status" value="1"/>
</dbReference>
<gene>
    <name evidence="2" type="ORF">PSON_ATCC_30995.1.T1890020</name>
</gene>